<evidence type="ECO:0000313" key="5">
    <source>
        <dbReference type="EMBL" id="KAB3532937.1"/>
    </source>
</evidence>
<feature type="domain" description="HTH araC/xylS-type" evidence="4">
    <location>
        <begin position="8"/>
        <end position="106"/>
    </location>
</feature>
<dbReference type="SMART" id="SM00871">
    <property type="entry name" value="AraC_E_bind"/>
    <property type="match status" value="1"/>
</dbReference>
<protein>
    <submittedName>
        <fullName evidence="5">Helix-turn-helix domain-containing protein</fullName>
    </submittedName>
</protein>
<evidence type="ECO:0000256" key="3">
    <source>
        <dbReference type="ARBA" id="ARBA00023163"/>
    </source>
</evidence>
<dbReference type="Proteomes" id="UP000432715">
    <property type="component" value="Unassembled WGS sequence"/>
</dbReference>
<dbReference type="InterPro" id="IPR029441">
    <property type="entry name" value="Cass2"/>
</dbReference>
<sequence>MDYIIRIKNALDYVEENLTEETELKEIANKAYFSLYHFHRIFGAIVGDNMKEFIRKRRLTEARNDLIVTNDRIIDIALKYQFGSQAAFTRSFKKMYGMTPHQYRKNGTNLVLFQKKKLTDIQLKHLNGGINVEPKIIEKDKFMIVGIKYYGNNQNNEIPELWNKFNSRMKEIKNVINSNVAMGVCEFVESFTEESKFTYFACQEVNSFRNIPEGMEGLTVENNKYAVFTHKGSVERLGDTYEYIYGT</sequence>
<dbReference type="Pfam" id="PF12833">
    <property type="entry name" value="HTH_18"/>
    <property type="match status" value="1"/>
</dbReference>
<dbReference type="InterPro" id="IPR010499">
    <property type="entry name" value="AraC_E-bd"/>
</dbReference>
<dbReference type="InterPro" id="IPR018060">
    <property type="entry name" value="HTH_AraC"/>
</dbReference>
<evidence type="ECO:0000313" key="6">
    <source>
        <dbReference type="Proteomes" id="UP000432715"/>
    </source>
</evidence>
<proteinExistence type="predicted"/>
<dbReference type="PROSITE" id="PS01124">
    <property type="entry name" value="HTH_ARAC_FAMILY_2"/>
    <property type="match status" value="1"/>
</dbReference>
<dbReference type="InterPro" id="IPR011256">
    <property type="entry name" value="Reg_factor_effector_dom_sf"/>
</dbReference>
<dbReference type="OrthoDB" id="45544at2"/>
<keyword evidence="1" id="KW-0805">Transcription regulation</keyword>
<accession>A0A6I0EY78</accession>
<name>A0A6I0EY78_9FIRM</name>
<dbReference type="InterPro" id="IPR009057">
    <property type="entry name" value="Homeodomain-like_sf"/>
</dbReference>
<dbReference type="SMART" id="SM00342">
    <property type="entry name" value="HTH_ARAC"/>
    <property type="match status" value="1"/>
</dbReference>
<dbReference type="GO" id="GO:0043565">
    <property type="term" value="F:sequence-specific DNA binding"/>
    <property type="evidence" value="ECO:0007669"/>
    <property type="project" value="InterPro"/>
</dbReference>
<evidence type="ECO:0000256" key="2">
    <source>
        <dbReference type="ARBA" id="ARBA00023125"/>
    </source>
</evidence>
<keyword evidence="2" id="KW-0238">DNA-binding</keyword>
<gene>
    <name evidence="5" type="ORF">F8154_11085</name>
</gene>
<dbReference type="SUPFAM" id="SSF46689">
    <property type="entry name" value="Homeodomain-like"/>
    <property type="match status" value="2"/>
</dbReference>
<organism evidence="5 6">
    <name type="scientific">Alkaliphilus pronyensis</name>
    <dbReference type="NCBI Taxonomy" id="1482732"/>
    <lineage>
        <taxon>Bacteria</taxon>
        <taxon>Bacillati</taxon>
        <taxon>Bacillota</taxon>
        <taxon>Clostridia</taxon>
        <taxon>Peptostreptococcales</taxon>
        <taxon>Natronincolaceae</taxon>
        <taxon>Alkaliphilus</taxon>
    </lineage>
</organism>
<dbReference type="Gene3D" id="3.20.80.10">
    <property type="entry name" value="Regulatory factor, effector binding domain"/>
    <property type="match status" value="1"/>
</dbReference>
<dbReference type="SUPFAM" id="SSF55136">
    <property type="entry name" value="Probable bacterial effector-binding domain"/>
    <property type="match status" value="1"/>
</dbReference>
<dbReference type="PANTHER" id="PTHR47504">
    <property type="entry name" value="RIGHT ORIGIN-BINDING PROTEIN"/>
    <property type="match status" value="1"/>
</dbReference>
<keyword evidence="3" id="KW-0804">Transcription</keyword>
<keyword evidence="6" id="KW-1185">Reference proteome</keyword>
<comment type="caution">
    <text evidence="5">The sequence shown here is derived from an EMBL/GenBank/DDBJ whole genome shotgun (WGS) entry which is preliminary data.</text>
</comment>
<evidence type="ECO:0000256" key="1">
    <source>
        <dbReference type="ARBA" id="ARBA00023015"/>
    </source>
</evidence>
<dbReference type="PROSITE" id="PS00041">
    <property type="entry name" value="HTH_ARAC_FAMILY_1"/>
    <property type="match status" value="1"/>
</dbReference>
<dbReference type="InterPro" id="IPR020449">
    <property type="entry name" value="Tscrpt_reg_AraC-type_HTH"/>
</dbReference>
<dbReference type="Pfam" id="PF14526">
    <property type="entry name" value="Cass2"/>
    <property type="match status" value="1"/>
</dbReference>
<dbReference type="EMBL" id="WBZC01000043">
    <property type="protein sequence ID" value="KAB3532937.1"/>
    <property type="molecule type" value="Genomic_DNA"/>
</dbReference>
<reference evidence="5 6" key="1">
    <citation type="submission" date="2019-10" db="EMBL/GenBank/DDBJ databases">
        <title>Alkaliphilus serpentinus sp. nov. and Alkaliphilus pronyensis sp. nov., two novel anaerobic alkaliphilic species isolated from the serpentinized-hosted hydrothermal field of the Prony Bay (New Caledonia).</title>
        <authorList>
            <person name="Postec A."/>
        </authorList>
    </citation>
    <scope>NUCLEOTIDE SEQUENCE [LARGE SCALE GENOMIC DNA]</scope>
    <source>
        <strain evidence="5 6">LacV</strain>
    </source>
</reference>
<dbReference type="AlphaFoldDB" id="A0A6I0EY78"/>
<dbReference type="Gene3D" id="1.10.10.60">
    <property type="entry name" value="Homeodomain-like"/>
    <property type="match status" value="2"/>
</dbReference>
<dbReference type="GO" id="GO:0003700">
    <property type="term" value="F:DNA-binding transcription factor activity"/>
    <property type="evidence" value="ECO:0007669"/>
    <property type="project" value="InterPro"/>
</dbReference>
<dbReference type="InterPro" id="IPR018062">
    <property type="entry name" value="HTH_AraC-typ_CS"/>
</dbReference>
<dbReference type="InterPro" id="IPR050959">
    <property type="entry name" value="MarA-like"/>
</dbReference>
<dbReference type="PANTHER" id="PTHR47504:SF5">
    <property type="entry name" value="RIGHT ORIGIN-BINDING PROTEIN"/>
    <property type="match status" value="1"/>
</dbReference>
<evidence type="ECO:0000259" key="4">
    <source>
        <dbReference type="PROSITE" id="PS01124"/>
    </source>
</evidence>
<dbReference type="PRINTS" id="PR00032">
    <property type="entry name" value="HTHARAC"/>
</dbReference>